<evidence type="ECO:0000256" key="1">
    <source>
        <dbReference type="ARBA" id="ARBA00004651"/>
    </source>
</evidence>
<keyword evidence="7 8" id="KW-0472">Membrane</keyword>
<evidence type="ECO:0000256" key="6">
    <source>
        <dbReference type="ARBA" id="ARBA00022989"/>
    </source>
</evidence>
<keyword evidence="3 8" id="KW-0813">Transport</keyword>
<evidence type="ECO:0000256" key="4">
    <source>
        <dbReference type="ARBA" id="ARBA00022475"/>
    </source>
</evidence>
<comment type="caution">
    <text evidence="10">The sequence shown here is derived from an EMBL/GenBank/DDBJ whole genome shotgun (WGS) entry which is preliminary data.</text>
</comment>
<feature type="transmembrane region" description="Helical" evidence="8">
    <location>
        <begin position="63"/>
        <end position="86"/>
    </location>
</feature>
<dbReference type="InterPro" id="IPR000515">
    <property type="entry name" value="MetI-like"/>
</dbReference>
<dbReference type="PANTHER" id="PTHR30450:SF1">
    <property type="entry name" value="D-METHIONINE TRANSPORT SYSTEM PERMEASE PROTEIN METI-RELATED"/>
    <property type="match status" value="1"/>
</dbReference>
<dbReference type="FunFam" id="1.10.3720.10:FF:000002">
    <property type="entry name" value="D-methionine ABC transporter permease MetI"/>
    <property type="match status" value="1"/>
</dbReference>
<keyword evidence="11" id="KW-1185">Reference proteome</keyword>
<reference evidence="10 11" key="1">
    <citation type="submission" date="2017-05" db="EMBL/GenBank/DDBJ databases">
        <title>Vagococcus spp. assemblies.</title>
        <authorList>
            <person name="Gulvik C.A."/>
        </authorList>
    </citation>
    <scope>NUCLEOTIDE SEQUENCE [LARGE SCALE GENOMIC DNA]</scope>
    <source>
        <strain evidence="10 11">LMG 24798</strain>
    </source>
</reference>
<feature type="transmembrane region" description="Helical" evidence="8">
    <location>
        <begin position="28"/>
        <end position="51"/>
    </location>
</feature>
<feature type="transmembrane region" description="Helical" evidence="8">
    <location>
        <begin position="157"/>
        <end position="187"/>
    </location>
</feature>
<feature type="transmembrane region" description="Helical" evidence="8">
    <location>
        <begin position="93"/>
        <end position="116"/>
    </location>
</feature>
<comment type="similarity">
    <text evidence="2">Belongs to the binding-protein-dependent transport system permease family. CysTW subfamily.</text>
</comment>
<feature type="transmembrane region" description="Helical" evidence="8">
    <location>
        <begin position="199"/>
        <end position="218"/>
    </location>
</feature>
<evidence type="ECO:0000313" key="10">
    <source>
        <dbReference type="EMBL" id="RSU13925.1"/>
    </source>
</evidence>
<evidence type="ECO:0000259" key="9">
    <source>
        <dbReference type="PROSITE" id="PS50928"/>
    </source>
</evidence>
<name>A0A430B0S9_9ENTE</name>
<evidence type="ECO:0000313" key="11">
    <source>
        <dbReference type="Proteomes" id="UP000286773"/>
    </source>
</evidence>
<evidence type="ECO:0000256" key="7">
    <source>
        <dbReference type="ARBA" id="ARBA00023136"/>
    </source>
</evidence>
<dbReference type="CDD" id="cd06261">
    <property type="entry name" value="TM_PBP2"/>
    <property type="match status" value="1"/>
</dbReference>
<evidence type="ECO:0000256" key="5">
    <source>
        <dbReference type="ARBA" id="ARBA00022692"/>
    </source>
</evidence>
<protein>
    <submittedName>
        <fullName evidence="10">Methionine ABC transporter permease</fullName>
    </submittedName>
</protein>
<dbReference type="InterPro" id="IPR051322">
    <property type="entry name" value="AA_ABC_Transporter_Permease"/>
</dbReference>
<keyword evidence="5 8" id="KW-0812">Transmembrane</keyword>
<dbReference type="Gene3D" id="1.10.3720.10">
    <property type="entry name" value="MetI-like"/>
    <property type="match status" value="1"/>
</dbReference>
<dbReference type="GO" id="GO:0048473">
    <property type="term" value="P:D-methionine transmembrane transport"/>
    <property type="evidence" value="ECO:0007669"/>
    <property type="project" value="TreeGrafter"/>
</dbReference>
<keyword evidence="6 8" id="KW-1133">Transmembrane helix</keyword>
<dbReference type="PROSITE" id="PS50928">
    <property type="entry name" value="ABC_TM1"/>
    <property type="match status" value="1"/>
</dbReference>
<dbReference type="GO" id="GO:0005886">
    <property type="term" value="C:plasma membrane"/>
    <property type="evidence" value="ECO:0007669"/>
    <property type="project" value="UniProtKB-SubCell"/>
</dbReference>
<evidence type="ECO:0000256" key="3">
    <source>
        <dbReference type="ARBA" id="ARBA00022448"/>
    </source>
</evidence>
<dbReference type="SUPFAM" id="SSF161098">
    <property type="entry name" value="MetI-like"/>
    <property type="match status" value="1"/>
</dbReference>
<dbReference type="EMBL" id="NGKC01000002">
    <property type="protein sequence ID" value="RSU13925.1"/>
    <property type="molecule type" value="Genomic_DNA"/>
</dbReference>
<gene>
    <name evidence="10" type="ORF">CBF27_03215</name>
</gene>
<dbReference type="OrthoDB" id="9793490at2"/>
<evidence type="ECO:0000256" key="2">
    <source>
        <dbReference type="ARBA" id="ARBA00007069"/>
    </source>
</evidence>
<dbReference type="InterPro" id="IPR035906">
    <property type="entry name" value="MetI-like_sf"/>
</dbReference>
<keyword evidence="4" id="KW-1003">Cell membrane</keyword>
<evidence type="ECO:0000256" key="8">
    <source>
        <dbReference type="RuleBase" id="RU363032"/>
    </source>
</evidence>
<dbReference type="PANTHER" id="PTHR30450">
    <property type="entry name" value="ABC TRANSPORTER PERMEASE"/>
    <property type="match status" value="1"/>
</dbReference>
<feature type="domain" description="ABC transmembrane type-1" evidence="9">
    <location>
        <begin position="24"/>
        <end position="218"/>
    </location>
</feature>
<comment type="subcellular location">
    <subcellularLocation>
        <location evidence="1 8">Cell membrane</location>
        <topology evidence="1 8">Multi-pass membrane protein</topology>
    </subcellularLocation>
</comment>
<organism evidence="10 11">
    <name type="scientific">Vagococcus acidifermentans</name>
    <dbReference type="NCBI Taxonomy" id="564710"/>
    <lineage>
        <taxon>Bacteria</taxon>
        <taxon>Bacillati</taxon>
        <taxon>Bacillota</taxon>
        <taxon>Bacilli</taxon>
        <taxon>Lactobacillales</taxon>
        <taxon>Enterococcaceae</taxon>
        <taxon>Vagococcus</taxon>
    </lineage>
</organism>
<dbReference type="RefSeq" id="WP_126812360.1">
    <property type="nucleotide sequence ID" value="NZ_NGKC01000002.1"/>
</dbReference>
<sequence length="228" mass="24779">MDKSFVETYFDFSQIDTAAFKQAIVETLYMTGISILFVGVLGLLIGLMLYYFSKSHLTVYKVLYSVVSIISNAFRSIPFIILIILLFPMTKALIGTTLGSTAALPALIISAAPFFARLVEIAFREVDSGVIEASEAMGASRFQIITKVLIPESLPALISGITVTTITMIGFTAMAGVIGAGGLGALAYQAGFLRQRYTVILFATLLILLIVFVIQWLGDLLVRLTDKR</sequence>
<dbReference type="Proteomes" id="UP000286773">
    <property type="component" value="Unassembled WGS sequence"/>
</dbReference>
<accession>A0A430B0S9</accession>
<dbReference type="AlphaFoldDB" id="A0A430B0S9"/>
<dbReference type="Pfam" id="PF00528">
    <property type="entry name" value="BPD_transp_1"/>
    <property type="match status" value="1"/>
</dbReference>
<proteinExistence type="inferred from homology"/>